<proteinExistence type="predicted"/>
<gene>
    <name evidence="1" type="ORF">F4820DRAFT_433583</name>
</gene>
<keyword evidence="2" id="KW-1185">Reference proteome</keyword>
<comment type="caution">
    <text evidence="1">The sequence shown here is derived from an EMBL/GenBank/DDBJ whole genome shotgun (WGS) entry which is preliminary data.</text>
</comment>
<evidence type="ECO:0000313" key="1">
    <source>
        <dbReference type="EMBL" id="KAI4861475.1"/>
    </source>
</evidence>
<dbReference type="Proteomes" id="UP001497700">
    <property type="component" value="Unassembled WGS sequence"/>
</dbReference>
<protein>
    <submittedName>
        <fullName evidence="1">Uncharacterized protein</fullName>
    </submittedName>
</protein>
<organism evidence="1 2">
    <name type="scientific">Hypoxylon rubiginosum</name>
    <dbReference type="NCBI Taxonomy" id="110542"/>
    <lineage>
        <taxon>Eukaryota</taxon>
        <taxon>Fungi</taxon>
        <taxon>Dikarya</taxon>
        <taxon>Ascomycota</taxon>
        <taxon>Pezizomycotina</taxon>
        <taxon>Sordariomycetes</taxon>
        <taxon>Xylariomycetidae</taxon>
        <taxon>Xylariales</taxon>
        <taxon>Hypoxylaceae</taxon>
        <taxon>Hypoxylon</taxon>
    </lineage>
</organism>
<accession>A0ACB9YPX0</accession>
<dbReference type="EMBL" id="MU393551">
    <property type="protein sequence ID" value="KAI4861475.1"/>
    <property type="molecule type" value="Genomic_DNA"/>
</dbReference>
<name>A0ACB9YPX0_9PEZI</name>
<reference evidence="1 2" key="1">
    <citation type="journal article" date="2022" name="New Phytol.">
        <title>Ecological generalism drives hyperdiversity of secondary metabolite gene clusters in xylarialean endophytes.</title>
        <authorList>
            <person name="Franco M.E.E."/>
            <person name="Wisecaver J.H."/>
            <person name="Arnold A.E."/>
            <person name="Ju Y.M."/>
            <person name="Slot J.C."/>
            <person name="Ahrendt S."/>
            <person name="Moore L.P."/>
            <person name="Eastman K.E."/>
            <person name="Scott K."/>
            <person name="Konkel Z."/>
            <person name="Mondo S.J."/>
            <person name="Kuo A."/>
            <person name="Hayes R.D."/>
            <person name="Haridas S."/>
            <person name="Andreopoulos B."/>
            <person name="Riley R."/>
            <person name="LaButti K."/>
            <person name="Pangilinan J."/>
            <person name="Lipzen A."/>
            <person name="Amirebrahimi M."/>
            <person name="Yan J."/>
            <person name="Adam C."/>
            <person name="Keymanesh K."/>
            <person name="Ng V."/>
            <person name="Louie K."/>
            <person name="Northen T."/>
            <person name="Drula E."/>
            <person name="Henrissat B."/>
            <person name="Hsieh H.M."/>
            <person name="Youens-Clark K."/>
            <person name="Lutzoni F."/>
            <person name="Miadlikowska J."/>
            <person name="Eastwood D.C."/>
            <person name="Hamelin R.C."/>
            <person name="Grigoriev I.V."/>
            <person name="U'Ren J.M."/>
        </authorList>
    </citation>
    <scope>NUCLEOTIDE SEQUENCE [LARGE SCALE GENOMIC DNA]</scope>
    <source>
        <strain evidence="1 2">CBS 119005</strain>
    </source>
</reference>
<sequence>MFSRNPSTPSHNYDKNTGQTFKEWVVRPNKPDEAEWHRVTKGPFAPLSPNRSRVKGARSLVDIAVRVAAENLGFLEVGDLEHLPATMIHRIWEYMKKYRLPISLQSFKILARHLETRPLPQSLCKRDYKILHTTGPLATYINPLKSSSFEFIVHLTITGHHPSIDTHQLLALTELKNLGVLEIFEPLPSPDGTDSFPRVSDATVRAWSEEPDPFPALRVMRIWGNDFTTSRSLQYLSKFPALAIYDVAGLERDWKNPPRVPGWTSKERNWPGGSKSVPNKGIFQALFNTLSLLRADAVYHPDWHMDIGIVERWAELLWAFTSPHESSRVRFVDRDKVALALPPGLDNVRDYKQLASGGSSDGTTTTIFTLWKDRIPLIEVNTSFQTWGYLVYCHIGQLWADADLAAAARDPGLRDAARKAVLVEFGSVIPPRPFVALQLGTCCRRSQRKGVVNRVCCNYGTGRKFETYRTFARADYDPASHAARGRPGAVAGVKRPGGSTRLRLPIRKKRKVFPIGEFQGLGNASAGAA</sequence>
<evidence type="ECO:0000313" key="2">
    <source>
        <dbReference type="Proteomes" id="UP001497700"/>
    </source>
</evidence>